<comment type="caution">
    <text evidence="2">The sequence shown here is derived from an EMBL/GenBank/DDBJ whole genome shotgun (WGS) entry which is preliminary data.</text>
</comment>
<sequence length="119" mass="13515">MMSRWKVYKMAAVGCMDENSAKDSEEGGDKNESDISDLCKKNGVNYKSFNERKSCEYLNSKGVFLEKITKVNGIVKSNSFTKPSIPTLRSRGERHPSGPDSPRRKRRNSNKDRNDLHVT</sequence>
<reference evidence="2 3" key="1">
    <citation type="submission" date="2022-12" db="EMBL/GenBank/DDBJ databases">
        <title>Chromosome-level genome of Tegillarca granosa.</title>
        <authorList>
            <person name="Kim J."/>
        </authorList>
    </citation>
    <scope>NUCLEOTIDE SEQUENCE [LARGE SCALE GENOMIC DNA]</scope>
    <source>
        <strain evidence="2">Teg-2019</strain>
        <tissue evidence="2">Adductor muscle</tissue>
    </source>
</reference>
<keyword evidence="3" id="KW-1185">Reference proteome</keyword>
<feature type="region of interest" description="Disordered" evidence="1">
    <location>
        <begin position="77"/>
        <end position="119"/>
    </location>
</feature>
<evidence type="ECO:0000256" key="1">
    <source>
        <dbReference type="SAM" id="MobiDB-lite"/>
    </source>
</evidence>
<feature type="compositionally biased region" description="Basic and acidic residues" evidence="1">
    <location>
        <begin position="109"/>
        <end position="119"/>
    </location>
</feature>
<gene>
    <name evidence="2" type="ORF">KUTeg_007295</name>
</gene>
<evidence type="ECO:0000313" key="3">
    <source>
        <dbReference type="Proteomes" id="UP001217089"/>
    </source>
</evidence>
<name>A0ABQ9FFV2_TEGGR</name>
<dbReference type="EMBL" id="JARBDR010000337">
    <property type="protein sequence ID" value="KAJ8315145.1"/>
    <property type="molecule type" value="Genomic_DNA"/>
</dbReference>
<protein>
    <submittedName>
        <fullName evidence="2">Uncharacterized protein</fullName>
    </submittedName>
</protein>
<accession>A0ABQ9FFV2</accession>
<organism evidence="2 3">
    <name type="scientific">Tegillarca granosa</name>
    <name type="common">Malaysian cockle</name>
    <name type="synonym">Anadara granosa</name>
    <dbReference type="NCBI Taxonomy" id="220873"/>
    <lineage>
        <taxon>Eukaryota</taxon>
        <taxon>Metazoa</taxon>
        <taxon>Spiralia</taxon>
        <taxon>Lophotrochozoa</taxon>
        <taxon>Mollusca</taxon>
        <taxon>Bivalvia</taxon>
        <taxon>Autobranchia</taxon>
        <taxon>Pteriomorphia</taxon>
        <taxon>Arcoida</taxon>
        <taxon>Arcoidea</taxon>
        <taxon>Arcidae</taxon>
        <taxon>Tegillarca</taxon>
    </lineage>
</organism>
<proteinExistence type="predicted"/>
<evidence type="ECO:0000313" key="2">
    <source>
        <dbReference type="EMBL" id="KAJ8315145.1"/>
    </source>
</evidence>
<dbReference type="Proteomes" id="UP001217089">
    <property type="component" value="Unassembled WGS sequence"/>
</dbReference>